<gene>
    <name evidence="1" type="ORF">SI8410_16020480</name>
</gene>
<proteinExistence type="predicted"/>
<evidence type="ECO:0000313" key="2">
    <source>
        <dbReference type="Proteomes" id="UP000663760"/>
    </source>
</evidence>
<dbReference type="AlphaFoldDB" id="A0A7I8LIX8"/>
<name>A0A7I8LIX8_SPIIN</name>
<dbReference type="EMBL" id="LR746279">
    <property type="protein sequence ID" value="CAA7409802.1"/>
    <property type="molecule type" value="Genomic_DNA"/>
</dbReference>
<sequence>MGSLSPQGYRNPLCVQTCRIRAILLSLPHWRHPPYPQCYHSFFFI</sequence>
<keyword evidence="2" id="KW-1185">Reference proteome</keyword>
<dbReference type="Proteomes" id="UP000663760">
    <property type="component" value="Chromosome 16"/>
</dbReference>
<protein>
    <submittedName>
        <fullName evidence="1">Uncharacterized protein</fullName>
    </submittedName>
</protein>
<evidence type="ECO:0000313" key="1">
    <source>
        <dbReference type="EMBL" id="CAA7409802.1"/>
    </source>
</evidence>
<accession>A0A7I8LIX8</accession>
<reference evidence="1" key="1">
    <citation type="submission" date="2020-02" db="EMBL/GenBank/DDBJ databases">
        <authorList>
            <person name="Scholz U."/>
            <person name="Mascher M."/>
            <person name="Fiebig A."/>
        </authorList>
    </citation>
    <scope>NUCLEOTIDE SEQUENCE</scope>
</reference>
<organism evidence="1 2">
    <name type="scientific">Spirodela intermedia</name>
    <name type="common">Intermediate duckweed</name>
    <dbReference type="NCBI Taxonomy" id="51605"/>
    <lineage>
        <taxon>Eukaryota</taxon>
        <taxon>Viridiplantae</taxon>
        <taxon>Streptophyta</taxon>
        <taxon>Embryophyta</taxon>
        <taxon>Tracheophyta</taxon>
        <taxon>Spermatophyta</taxon>
        <taxon>Magnoliopsida</taxon>
        <taxon>Liliopsida</taxon>
        <taxon>Araceae</taxon>
        <taxon>Lemnoideae</taxon>
        <taxon>Spirodela</taxon>
    </lineage>
</organism>